<comment type="catalytic activity">
    <reaction evidence="7 8">
        <text>adenosine(34) in tRNA + H2O + H(+) = inosine(34) in tRNA + NH4(+)</text>
        <dbReference type="Rhea" id="RHEA:43168"/>
        <dbReference type="Rhea" id="RHEA-COMP:10373"/>
        <dbReference type="Rhea" id="RHEA-COMP:10374"/>
        <dbReference type="ChEBI" id="CHEBI:15377"/>
        <dbReference type="ChEBI" id="CHEBI:15378"/>
        <dbReference type="ChEBI" id="CHEBI:28938"/>
        <dbReference type="ChEBI" id="CHEBI:74411"/>
        <dbReference type="ChEBI" id="CHEBI:82852"/>
        <dbReference type="EC" id="3.5.4.33"/>
    </reaction>
</comment>
<protein>
    <recommendedName>
        <fullName evidence="8">tRNA-specific adenosine deaminase</fullName>
        <ecNumber evidence="8">3.5.4.33</ecNumber>
    </recommendedName>
</protein>
<dbReference type="InterPro" id="IPR016193">
    <property type="entry name" value="Cytidine_deaminase-like"/>
</dbReference>
<dbReference type="Gene3D" id="3.40.140.10">
    <property type="entry name" value="Cytidine Deaminase, domain 2"/>
    <property type="match status" value="1"/>
</dbReference>
<dbReference type="PROSITE" id="PS00903">
    <property type="entry name" value="CYT_DCMP_DEAMINASES_1"/>
    <property type="match status" value="1"/>
</dbReference>
<dbReference type="EC" id="3.5.4.33" evidence="8"/>
<dbReference type="GeneID" id="83058179"/>
<proteinExistence type="inferred from homology"/>
<evidence type="ECO:0000256" key="4">
    <source>
        <dbReference type="ARBA" id="ARBA00022723"/>
    </source>
</evidence>
<sequence>MDDIIYMKEAIKEARRALECGEIPVGAVVVRGGEIIGRGHNVRSRDNSPFGHAEIAAMTEAAKKINSWRFDGCSIYVTLEPCVMCSGALVQCRMGWIVFGAKDPKAGGCRSLYEIPGDPRMYHRCAVTGGLLATECAEMLQKFFIEKRRARAAKK</sequence>
<evidence type="ECO:0000256" key="8">
    <source>
        <dbReference type="HAMAP-Rule" id="MF_00972"/>
    </source>
</evidence>
<organism evidence="10 11">
    <name type="scientific">Cloacibacillus porcorum</name>
    <dbReference type="NCBI Taxonomy" id="1197717"/>
    <lineage>
        <taxon>Bacteria</taxon>
        <taxon>Thermotogati</taxon>
        <taxon>Synergistota</taxon>
        <taxon>Synergistia</taxon>
        <taxon>Synergistales</taxon>
        <taxon>Synergistaceae</taxon>
        <taxon>Cloacibacillus</taxon>
    </lineage>
</organism>
<evidence type="ECO:0000256" key="2">
    <source>
        <dbReference type="ARBA" id="ARBA00011738"/>
    </source>
</evidence>
<keyword evidence="11" id="KW-1185">Reference proteome</keyword>
<evidence type="ECO:0000256" key="6">
    <source>
        <dbReference type="ARBA" id="ARBA00022833"/>
    </source>
</evidence>
<dbReference type="RefSeq" id="WP_066745519.1">
    <property type="nucleotide sequence ID" value="NZ_CP016757.1"/>
</dbReference>
<dbReference type="InterPro" id="IPR058535">
    <property type="entry name" value="MafB19-deam"/>
</dbReference>
<feature type="active site" description="Proton donor" evidence="8">
    <location>
        <position position="54"/>
    </location>
</feature>
<dbReference type="STRING" id="1197717.BED41_09995"/>
<comment type="function">
    <text evidence="8">Catalyzes the deamination of adenosine to inosine at the wobble position 34 of tRNA(Arg2).</text>
</comment>
<keyword evidence="5 8" id="KW-0378">Hydrolase</keyword>
<dbReference type="GO" id="GO:0052717">
    <property type="term" value="F:tRNA-specific adenosine-34 deaminase activity"/>
    <property type="evidence" value="ECO:0007669"/>
    <property type="project" value="UniProtKB-UniRule"/>
</dbReference>
<dbReference type="GO" id="GO:0008270">
    <property type="term" value="F:zinc ion binding"/>
    <property type="evidence" value="ECO:0007669"/>
    <property type="project" value="UniProtKB-UniRule"/>
</dbReference>
<dbReference type="Pfam" id="PF14437">
    <property type="entry name" value="MafB19-deam"/>
    <property type="match status" value="1"/>
</dbReference>
<dbReference type="NCBIfam" id="NF008113">
    <property type="entry name" value="PRK10860.1"/>
    <property type="match status" value="1"/>
</dbReference>
<dbReference type="HAMAP" id="MF_00972">
    <property type="entry name" value="tRNA_aden_deaminase"/>
    <property type="match status" value="1"/>
</dbReference>
<name>A0A1B2I5Y1_9BACT</name>
<dbReference type="InterPro" id="IPR028883">
    <property type="entry name" value="tRNA_aden_deaminase"/>
</dbReference>
<dbReference type="EMBL" id="CP016757">
    <property type="protein sequence ID" value="ANZ45366.1"/>
    <property type="molecule type" value="Genomic_DNA"/>
</dbReference>
<feature type="binding site" evidence="8">
    <location>
        <position position="52"/>
    </location>
    <ligand>
        <name>Zn(2+)</name>
        <dbReference type="ChEBI" id="CHEBI:29105"/>
        <note>catalytic</note>
    </ligand>
</feature>
<dbReference type="KEGG" id="cpor:BED41_09995"/>
<dbReference type="GO" id="GO:0002100">
    <property type="term" value="P:tRNA wobble adenosine to inosine editing"/>
    <property type="evidence" value="ECO:0007669"/>
    <property type="project" value="UniProtKB-UniRule"/>
</dbReference>
<evidence type="ECO:0000256" key="3">
    <source>
        <dbReference type="ARBA" id="ARBA00022694"/>
    </source>
</evidence>
<comment type="similarity">
    <text evidence="1">Belongs to the cytidine and deoxycytidylate deaminase family. ADAT2 subfamily.</text>
</comment>
<evidence type="ECO:0000256" key="1">
    <source>
        <dbReference type="ARBA" id="ARBA00010669"/>
    </source>
</evidence>
<dbReference type="AlphaFoldDB" id="A0A1B2I5Y1"/>
<evidence type="ECO:0000313" key="10">
    <source>
        <dbReference type="EMBL" id="ANZ45366.1"/>
    </source>
</evidence>
<dbReference type="PANTHER" id="PTHR11079">
    <property type="entry name" value="CYTOSINE DEAMINASE FAMILY MEMBER"/>
    <property type="match status" value="1"/>
</dbReference>
<comment type="cofactor">
    <cofactor evidence="8">
        <name>Zn(2+)</name>
        <dbReference type="ChEBI" id="CHEBI:29105"/>
    </cofactor>
    <text evidence="8">Binds 1 zinc ion per subunit.</text>
</comment>
<dbReference type="Proteomes" id="UP000093044">
    <property type="component" value="Chromosome"/>
</dbReference>
<dbReference type="PROSITE" id="PS51747">
    <property type="entry name" value="CYT_DCMP_DEAMINASES_2"/>
    <property type="match status" value="1"/>
</dbReference>
<feature type="binding site" evidence="8">
    <location>
        <position position="82"/>
    </location>
    <ligand>
        <name>Zn(2+)</name>
        <dbReference type="ChEBI" id="CHEBI:29105"/>
        <note>catalytic</note>
    </ligand>
</feature>
<evidence type="ECO:0000313" key="11">
    <source>
        <dbReference type="Proteomes" id="UP000093044"/>
    </source>
</evidence>
<keyword evidence="3 8" id="KW-0819">tRNA processing</keyword>
<feature type="domain" description="CMP/dCMP-type deaminase" evidence="9">
    <location>
        <begin position="1"/>
        <end position="120"/>
    </location>
</feature>
<evidence type="ECO:0000259" key="9">
    <source>
        <dbReference type="PROSITE" id="PS51747"/>
    </source>
</evidence>
<dbReference type="OrthoDB" id="9802676at2"/>
<feature type="binding site" evidence="8">
    <location>
        <position position="85"/>
    </location>
    <ligand>
        <name>Zn(2+)</name>
        <dbReference type="ChEBI" id="CHEBI:29105"/>
        <note>catalytic</note>
    </ligand>
</feature>
<evidence type="ECO:0000256" key="7">
    <source>
        <dbReference type="ARBA" id="ARBA00048045"/>
    </source>
</evidence>
<comment type="subunit">
    <text evidence="2 8">Homodimer.</text>
</comment>
<keyword evidence="4 8" id="KW-0479">Metal-binding</keyword>
<dbReference type="InterPro" id="IPR016192">
    <property type="entry name" value="APOBEC/CMP_deaminase_Zn-bd"/>
</dbReference>
<reference evidence="10" key="1">
    <citation type="submission" date="2016-08" db="EMBL/GenBank/DDBJ databases">
        <title>Complete genome of Cloacibacillus porcorum.</title>
        <authorList>
            <person name="Looft T."/>
            <person name="Bayles D.O."/>
            <person name="Alt D.P."/>
        </authorList>
    </citation>
    <scope>NUCLEOTIDE SEQUENCE [LARGE SCALE GENOMIC DNA]</scope>
    <source>
        <strain evidence="10">CL-84</strain>
    </source>
</reference>
<accession>A0A1B2I5Y1</accession>
<dbReference type="CDD" id="cd01285">
    <property type="entry name" value="nucleoside_deaminase"/>
    <property type="match status" value="1"/>
</dbReference>
<dbReference type="FunFam" id="3.40.140.10:FF:000005">
    <property type="entry name" value="tRNA-specific adenosine deaminase"/>
    <property type="match status" value="1"/>
</dbReference>
<dbReference type="SUPFAM" id="SSF53927">
    <property type="entry name" value="Cytidine deaminase-like"/>
    <property type="match status" value="1"/>
</dbReference>
<keyword evidence="6 8" id="KW-0862">Zinc</keyword>
<evidence type="ECO:0000256" key="5">
    <source>
        <dbReference type="ARBA" id="ARBA00022801"/>
    </source>
</evidence>
<gene>
    <name evidence="8" type="primary">tadA</name>
    <name evidence="10" type="ORF">BED41_09995</name>
</gene>
<dbReference type="InterPro" id="IPR002125">
    <property type="entry name" value="CMP_dCMP_dom"/>
</dbReference>
<dbReference type="PANTHER" id="PTHR11079:SF202">
    <property type="entry name" value="TRNA-SPECIFIC ADENOSINE DEAMINASE"/>
    <property type="match status" value="1"/>
</dbReference>